<organism evidence="1 2">
    <name type="scientific">Olleya namhaensis</name>
    <dbReference type="NCBI Taxonomy" id="1144750"/>
    <lineage>
        <taxon>Bacteria</taxon>
        <taxon>Pseudomonadati</taxon>
        <taxon>Bacteroidota</taxon>
        <taxon>Flavobacteriia</taxon>
        <taxon>Flavobacteriales</taxon>
        <taxon>Flavobacteriaceae</taxon>
    </lineage>
</organism>
<dbReference type="AlphaFoldDB" id="A0A1I3IRM4"/>
<keyword evidence="2" id="KW-1185">Reference proteome</keyword>
<sequence>MKTGIIIIFHNNEKHIDTDIFVKQLRQSNNIQFCLVNNASKDNTMHALQEIKDAGLPNVSVVDIRKFKSDVSAVRAGARFMFSQFNLKHLGYISTNLLNIKYQGLNGLVRAISENHEVIVDYNVENLKERGIKLTLFQSLFSVVEYLKKLNVKNKFVNRQYLSKL</sequence>
<accession>A0A1I3IRM4</accession>
<name>A0A1I3IRM4_9FLAO</name>
<dbReference type="Proteomes" id="UP000199559">
    <property type="component" value="Unassembled WGS sequence"/>
</dbReference>
<dbReference type="RefSeq" id="WP_090836493.1">
    <property type="nucleotide sequence ID" value="NZ_CANKYB010000001.1"/>
</dbReference>
<dbReference type="EMBL" id="FORM01000001">
    <property type="protein sequence ID" value="SFI50625.1"/>
    <property type="molecule type" value="Genomic_DNA"/>
</dbReference>
<gene>
    <name evidence="1" type="ORF">SAMN05443431_10184</name>
</gene>
<evidence type="ECO:0000313" key="2">
    <source>
        <dbReference type="Proteomes" id="UP000199559"/>
    </source>
</evidence>
<evidence type="ECO:0000313" key="1">
    <source>
        <dbReference type="EMBL" id="SFI50625.1"/>
    </source>
</evidence>
<reference evidence="2" key="1">
    <citation type="submission" date="2016-10" db="EMBL/GenBank/DDBJ databases">
        <authorList>
            <person name="Varghese N."/>
            <person name="Submissions S."/>
        </authorList>
    </citation>
    <scope>NUCLEOTIDE SEQUENCE [LARGE SCALE GENOMIC DNA]</scope>
    <source>
        <strain evidence="2">DSM 28881</strain>
    </source>
</reference>
<proteinExistence type="predicted"/>
<dbReference type="STRING" id="1144750.SAMN05443431_10184"/>
<protein>
    <recommendedName>
        <fullName evidence="3">Glycosyl transferase family 2</fullName>
    </recommendedName>
</protein>
<evidence type="ECO:0008006" key="3">
    <source>
        <dbReference type="Google" id="ProtNLM"/>
    </source>
</evidence>